<name>A0A220UEE4_9MICO</name>
<dbReference type="GO" id="GO:0006508">
    <property type="term" value="P:proteolysis"/>
    <property type="evidence" value="ECO:0007669"/>
    <property type="project" value="InterPro"/>
</dbReference>
<dbReference type="RefSeq" id="WP_089065843.1">
    <property type="nucleotide sequence ID" value="NZ_CP022316.1"/>
</dbReference>
<dbReference type="PANTHER" id="PTHR11851">
    <property type="entry name" value="METALLOPROTEASE"/>
    <property type="match status" value="1"/>
</dbReference>
<keyword evidence="6" id="KW-1185">Reference proteome</keyword>
<dbReference type="SUPFAM" id="SSF63411">
    <property type="entry name" value="LuxS/MPP-like metallohydrolase"/>
    <property type="match status" value="2"/>
</dbReference>
<dbReference type="GO" id="GO:0046872">
    <property type="term" value="F:metal ion binding"/>
    <property type="evidence" value="ECO:0007669"/>
    <property type="project" value="InterPro"/>
</dbReference>
<comment type="similarity">
    <text evidence="1 2">Belongs to the peptidase M16 family.</text>
</comment>
<feature type="domain" description="Peptidase M16 N-terminal" evidence="3">
    <location>
        <begin position="33"/>
        <end position="157"/>
    </location>
</feature>
<dbReference type="InterPro" id="IPR011765">
    <property type="entry name" value="Pept_M16_N"/>
</dbReference>
<dbReference type="KEGG" id="brv:CFK39_13180"/>
<dbReference type="Proteomes" id="UP000198398">
    <property type="component" value="Chromosome"/>
</dbReference>
<protein>
    <submittedName>
        <fullName evidence="5">Peptidase M16</fullName>
    </submittedName>
</protein>
<dbReference type="GO" id="GO:0004222">
    <property type="term" value="F:metalloendopeptidase activity"/>
    <property type="evidence" value="ECO:0007669"/>
    <property type="project" value="InterPro"/>
</dbReference>
<dbReference type="AlphaFoldDB" id="A0A220UEE4"/>
<evidence type="ECO:0000313" key="6">
    <source>
        <dbReference type="Proteomes" id="UP000198398"/>
    </source>
</evidence>
<dbReference type="InterPro" id="IPR001431">
    <property type="entry name" value="Pept_M16_Zn_BS"/>
</dbReference>
<dbReference type="Pfam" id="PF05193">
    <property type="entry name" value="Peptidase_M16_C"/>
    <property type="match status" value="1"/>
</dbReference>
<dbReference type="InterPro" id="IPR050361">
    <property type="entry name" value="MPP/UQCRC_Complex"/>
</dbReference>
<organism evidence="5 6">
    <name type="scientific">Brachybacterium avium</name>
    <dbReference type="NCBI Taxonomy" id="2017485"/>
    <lineage>
        <taxon>Bacteria</taxon>
        <taxon>Bacillati</taxon>
        <taxon>Actinomycetota</taxon>
        <taxon>Actinomycetes</taxon>
        <taxon>Micrococcales</taxon>
        <taxon>Dermabacteraceae</taxon>
        <taxon>Brachybacterium</taxon>
    </lineage>
</organism>
<evidence type="ECO:0000313" key="5">
    <source>
        <dbReference type="EMBL" id="ASK66604.1"/>
    </source>
</evidence>
<dbReference type="Gene3D" id="3.30.830.10">
    <property type="entry name" value="Metalloenzyme, LuxS/M16 peptidase-like"/>
    <property type="match status" value="2"/>
</dbReference>
<proteinExistence type="inferred from homology"/>
<evidence type="ECO:0000259" key="3">
    <source>
        <dbReference type="Pfam" id="PF00675"/>
    </source>
</evidence>
<sequence length="447" mass="47643">MPLDLSYDDPASDVLLDPATGVRRSILPGGVRLLTQTDRSVRSATIGLWLPVGSRDETPAHAGSTHVLEHLLFKGTRRRSAMDIATAFDEVGGDSNAITAKEHTLYFGRVRSTDLPMAVDVLTDMITASLLEDEALATEREVILEELAMAEDDPGDIGYETFLADVLGPDTPIGRPVGGTPASVEALTIDDVRTHFAEHYRPGNLVVTAVGDLDHDDLAGMLQTGLRRGGWELAAGALPKRRPRTAQPEPSGAGLLAAPADVASLAPHRLDRPSEQNHIYLGGQGLTALSEDRHALSVLMSILGGGMSSRLFQTIREDRGLAYSVYSFSAGYHDAGLFGMYAACRPGRTTQVVELLAEELARMGEQGIDDLELSRAKGQITGSFALGLEDTSSRMGRLGTLELVHGRYTSVDETLRCIGAVGTDDVSALASRLAGSFSTRVEVGPES</sequence>
<gene>
    <name evidence="5" type="ORF">CFK39_13180</name>
</gene>
<dbReference type="PANTHER" id="PTHR11851:SF49">
    <property type="entry name" value="MITOCHONDRIAL-PROCESSING PEPTIDASE SUBUNIT ALPHA"/>
    <property type="match status" value="1"/>
</dbReference>
<dbReference type="EMBL" id="CP022316">
    <property type="protein sequence ID" value="ASK66604.1"/>
    <property type="molecule type" value="Genomic_DNA"/>
</dbReference>
<dbReference type="PROSITE" id="PS00143">
    <property type="entry name" value="INSULINASE"/>
    <property type="match status" value="1"/>
</dbReference>
<dbReference type="InterPro" id="IPR007863">
    <property type="entry name" value="Peptidase_M16_C"/>
</dbReference>
<dbReference type="Pfam" id="PF00675">
    <property type="entry name" value="Peptidase_M16"/>
    <property type="match status" value="1"/>
</dbReference>
<evidence type="ECO:0000259" key="4">
    <source>
        <dbReference type="Pfam" id="PF05193"/>
    </source>
</evidence>
<dbReference type="InterPro" id="IPR011249">
    <property type="entry name" value="Metalloenz_LuxS/M16"/>
</dbReference>
<reference evidence="6" key="1">
    <citation type="submission" date="2017-07" db="EMBL/GenBank/DDBJ databases">
        <title>Brachybacterium sp. VR2415.</title>
        <authorList>
            <person name="Tak E.J."/>
            <person name="Bae J.-W."/>
        </authorList>
    </citation>
    <scope>NUCLEOTIDE SEQUENCE [LARGE SCALE GENOMIC DNA]</scope>
    <source>
        <strain evidence="6">VR2415</strain>
    </source>
</reference>
<evidence type="ECO:0000256" key="1">
    <source>
        <dbReference type="ARBA" id="ARBA00007261"/>
    </source>
</evidence>
<feature type="domain" description="Peptidase M16 C-terminal" evidence="4">
    <location>
        <begin position="187"/>
        <end position="379"/>
    </location>
</feature>
<dbReference type="OrthoDB" id="9811314at2"/>
<accession>A0A220UEE4</accession>
<evidence type="ECO:0000256" key="2">
    <source>
        <dbReference type="RuleBase" id="RU004447"/>
    </source>
</evidence>